<evidence type="ECO:0008006" key="3">
    <source>
        <dbReference type="Google" id="ProtNLM"/>
    </source>
</evidence>
<dbReference type="Gene3D" id="2.40.160.10">
    <property type="entry name" value="Porin"/>
    <property type="match status" value="1"/>
</dbReference>
<reference evidence="1" key="1">
    <citation type="submission" date="2021-08" db="EMBL/GenBank/DDBJ databases">
        <title>Prevotella lacticifex sp. nov., isolated from rumen of cow.</title>
        <authorList>
            <person name="Shinkai T."/>
            <person name="Ikeyama N."/>
            <person name="Kumagai M."/>
            <person name="Ohmori H."/>
            <person name="Sakamoto M."/>
            <person name="Ohkuma M."/>
            <person name="Mitsumori M."/>
        </authorList>
    </citation>
    <scope>NUCLEOTIDE SEQUENCE</scope>
    <source>
        <strain evidence="1">JCM 8259</strain>
    </source>
</reference>
<name>A0AA37MEZ9_XYLRU</name>
<dbReference type="EMBL" id="BPTT01000001">
    <property type="protein sequence ID" value="GJG32268.1"/>
    <property type="molecule type" value="Genomic_DNA"/>
</dbReference>
<dbReference type="Proteomes" id="UP000887097">
    <property type="component" value="Unassembled WGS sequence"/>
</dbReference>
<dbReference type="SUPFAM" id="SSF56935">
    <property type="entry name" value="Porins"/>
    <property type="match status" value="1"/>
</dbReference>
<accession>A0AA37MEZ9</accession>
<proteinExistence type="predicted"/>
<protein>
    <recommendedName>
        <fullName evidence="3">Phosphate-selective porin O and P</fullName>
    </recommendedName>
</protein>
<dbReference type="AlphaFoldDB" id="A0AA37MEZ9"/>
<dbReference type="InterPro" id="IPR023614">
    <property type="entry name" value="Porin_dom_sf"/>
</dbReference>
<evidence type="ECO:0000313" key="2">
    <source>
        <dbReference type="Proteomes" id="UP000887097"/>
    </source>
</evidence>
<gene>
    <name evidence="1" type="ORF">PRMUPPPA20_03770</name>
</gene>
<organism evidence="1 2">
    <name type="scientific">Xylanibacter ruminicola</name>
    <name type="common">Prevotella ruminicola</name>
    <dbReference type="NCBI Taxonomy" id="839"/>
    <lineage>
        <taxon>Bacteria</taxon>
        <taxon>Pseudomonadati</taxon>
        <taxon>Bacteroidota</taxon>
        <taxon>Bacteroidia</taxon>
        <taxon>Bacteroidales</taxon>
        <taxon>Prevotellaceae</taxon>
        <taxon>Xylanibacter</taxon>
    </lineage>
</organism>
<sequence>MMMAICLTGSAQKNNADSTKTSRLSVGGYGEANFTRNYYSDHVSRYSQPEEHKNDPSHGRLDIPHAVIYLGYDFGKGWSFGTEIEFEHGGAGIAYEKEDEEGGEWEQETEKGGEVELEQFWLQKSFAPWANIRAGHIVVPVGLNNAHHEPLSYFTVYRPEGENTIMPSTWHQTGVSFWGRAGKFRYEAQFLGGLNADQFTNVGWIHKGHKSPMEFDVANKYAAALRIDNYSIPGLRIGLSGYYGHSIGNTYPNDANGTGATYQGKVAIGAIDFTYNAHNWIVRGQADYGYLGDAEELKYMYNRLNSKSPYKHSAFVSGNAYAMGIEAGYDIFSQIQSMRQQGERLYLFGRYEAYNPYASDTKGISYDYTAVKRMAVGLNYHPIKQIVIKAEYSKRFLKSKYNNEPSVNIGVAYEGFFL</sequence>
<evidence type="ECO:0000313" key="1">
    <source>
        <dbReference type="EMBL" id="GJG32268.1"/>
    </source>
</evidence>
<comment type="caution">
    <text evidence="1">The sequence shown here is derived from an EMBL/GenBank/DDBJ whole genome shotgun (WGS) entry which is preliminary data.</text>
</comment>